<dbReference type="SUPFAM" id="SSF52540">
    <property type="entry name" value="P-loop containing nucleoside triphosphate hydrolases"/>
    <property type="match status" value="1"/>
</dbReference>
<dbReference type="GO" id="GO:0009626">
    <property type="term" value="P:plant-type hypersensitive response"/>
    <property type="evidence" value="ECO:0007669"/>
    <property type="project" value="UniProtKB-ARBA"/>
</dbReference>
<keyword evidence="15" id="KW-1185">Reference proteome</keyword>
<feature type="domain" description="Disease resistance N-terminal" evidence="10">
    <location>
        <begin position="13"/>
        <end position="88"/>
    </location>
</feature>
<feature type="domain" description="Disease resistance R13L4/SHOC-2-like LRR" evidence="12">
    <location>
        <begin position="1086"/>
        <end position="1283"/>
    </location>
</feature>
<dbReference type="SUPFAM" id="SSF52058">
    <property type="entry name" value="L domain-like"/>
    <property type="match status" value="2"/>
</dbReference>
<sequence length="1311" mass="146811">MAAVGGMLAAAILKVVGDQIGSVIGGQIKLQKNLDEDLNGMKMTLESIEAVLKVGGRQAIIDEQTRLWLKRLTVAMYDISSLIDKFEDDTQAITEHSVLKSSPKKQLLRLVSCLHIGPKFTVANEMKMMRDKLNVIADQHHGFTLLAGTSTIQLSVTDIRETSSTMGDEEHIVGRRDVKNKILACLSESMTKEFTVLPIYGIGGVGKTTLAKTVFNDSQFRDYSQVWIYVSQTFDLNKIGNSIISQISKEKSPHTEKQMIHNSLRGLLTNGKILIVLDDLWEENESQLKDLLDMLKLGQSGKVVVIVTTRYEGIATRICTIESHKLAPLPDDQCWAIIMQKSDFKSRYDQEELQHIGMDIASKCGGVALAAQTIGHMLHSLPFDEWESVRNSDFWNLSDPDDTDLTHVLPSLKLSYSVMPSYLQICFAYCAIFPKGYKIVKDDLIHQWISLGFIKADTKSSTWQLGEKCIRQLLGLSFLEHSKSALNTGVNFENGTSLTMHDLVHDLARLVMVDEILVAGKQGSSSGRCWHFALLNEVMVAEVLINSKQGNSGGSCCHFASLNDRTMQLELSKIRALCFMECTEIELHGVALSSAKSMRVLDLSECSILKLSNSIGDLKQLRYLNAPRVQDAKIPDSITKLSKLIYLNLHGSPKILALPESIGEIEGLMYLDLSGCSGIAKLPESFGRLKELVHLDLSMCCIQKLPQTLGRFIKLKYLNLSCCQKITELPIGFGSLRNLVHVDLSGCSDVASNDGAFFGLTNLQYLNLKDTSFTSPQLQRLTKLKYLNLSALYSQREHQDIFDRLFSSITLNQPDLEHLDLSDNSAINLIPVSLYRLKKLHTLDLSGCVYLKKIEESKHTISSLKFLYLRGCVNLDIDRIPQLGGSTVSLPRFGVRVATDESSSNLVLLQPTDPIELHITELENAKSAGEAHSIKLMEKRSLQDLELVWTPDVKRFMDDKILLEELVPPCTLKKLEIRGYNSVSLPAWLVDQLPNLELLVLRDMENLEEWNTSYSCAEEHVIQTLEIHNCPMLRMKPPLLKAKSWKISDSDNVLSSWNDCTVSHTGASSSSPITTMLSVQRYRGPHQWRLLQHFPALSSLSIIRGYLNSSPEIIGHLSYLKTICLSQILMLELPQWLGEVTSLHNLELRSIDGLEEFNESMRQLQKLQSLKLISCKSLSLPHWLGELTYLKELSIDGNGVLRSLPASLQQNSSIQKIQISDCPNLEDVIVESEEGTMELAHNQESVCVLPTSLRELKISHCQGIMSLPEGIQQLTNLQSLVISSCPELRQWCESEENRMKLAHIENMKIWS</sequence>
<dbReference type="Proteomes" id="UP000324705">
    <property type="component" value="Chromosome 1B"/>
</dbReference>
<keyword evidence="3" id="KW-0677">Repeat</keyword>
<dbReference type="Pfam" id="PF23559">
    <property type="entry name" value="WHD_DRP"/>
    <property type="match status" value="1"/>
</dbReference>
<dbReference type="PANTHER" id="PTHR36766">
    <property type="entry name" value="PLANT BROAD-SPECTRUM MILDEW RESISTANCE PROTEIN RPW8"/>
    <property type="match status" value="1"/>
</dbReference>
<evidence type="ECO:0000259" key="10">
    <source>
        <dbReference type="Pfam" id="PF18052"/>
    </source>
</evidence>
<dbReference type="Pfam" id="PF25019">
    <property type="entry name" value="LRR_R13L1-DRL21"/>
    <property type="match status" value="1"/>
</dbReference>
<dbReference type="InterPro" id="IPR002182">
    <property type="entry name" value="NB-ARC"/>
</dbReference>
<name>A0A9R0R8D6_TRITD</name>
<evidence type="ECO:0000256" key="4">
    <source>
        <dbReference type="ARBA" id="ARBA00022741"/>
    </source>
</evidence>
<evidence type="ECO:0000259" key="12">
    <source>
        <dbReference type="Pfam" id="PF23598"/>
    </source>
</evidence>
<evidence type="ECO:0000256" key="7">
    <source>
        <dbReference type="ARBA" id="ARBA00023054"/>
    </source>
</evidence>
<evidence type="ECO:0000256" key="6">
    <source>
        <dbReference type="ARBA" id="ARBA00022840"/>
    </source>
</evidence>
<evidence type="ECO:0000256" key="5">
    <source>
        <dbReference type="ARBA" id="ARBA00022821"/>
    </source>
</evidence>
<organism evidence="14 15">
    <name type="scientific">Triticum turgidum subsp. durum</name>
    <name type="common">Durum wheat</name>
    <name type="synonym">Triticum durum</name>
    <dbReference type="NCBI Taxonomy" id="4567"/>
    <lineage>
        <taxon>Eukaryota</taxon>
        <taxon>Viridiplantae</taxon>
        <taxon>Streptophyta</taxon>
        <taxon>Embryophyta</taxon>
        <taxon>Tracheophyta</taxon>
        <taxon>Spermatophyta</taxon>
        <taxon>Magnoliopsida</taxon>
        <taxon>Liliopsida</taxon>
        <taxon>Poales</taxon>
        <taxon>Poaceae</taxon>
        <taxon>BOP clade</taxon>
        <taxon>Pooideae</taxon>
        <taxon>Triticodae</taxon>
        <taxon>Triticeae</taxon>
        <taxon>Triticinae</taxon>
        <taxon>Triticum</taxon>
    </lineage>
</organism>
<proteinExistence type="inferred from homology"/>
<keyword evidence="7" id="KW-0175">Coiled coil</keyword>
<dbReference type="InterPro" id="IPR042197">
    <property type="entry name" value="Apaf_helical"/>
</dbReference>
<feature type="domain" description="R13L1/DRL21-like LRR repeat region" evidence="13">
    <location>
        <begin position="916"/>
        <end position="1012"/>
    </location>
</feature>
<evidence type="ECO:0000313" key="15">
    <source>
        <dbReference type="Proteomes" id="UP000324705"/>
    </source>
</evidence>
<gene>
    <name evidence="14" type="ORF">TRITD_1Bv1G225010</name>
</gene>
<dbReference type="Pfam" id="PF00931">
    <property type="entry name" value="NB-ARC"/>
    <property type="match status" value="1"/>
</dbReference>
<keyword evidence="6" id="KW-0067">ATP-binding</keyword>
<evidence type="ECO:0000259" key="9">
    <source>
        <dbReference type="Pfam" id="PF00931"/>
    </source>
</evidence>
<evidence type="ECO:0000256" key="8">
    <source>
        <dbReference type="SAM" id="SignalP"/>
    </source>
</evidence>
<dbReference type="Pfam" id="PF18052">
    <property type="entry name" value="Rx_N"/>
    <property type="match status" value="1"/>
</dbReference>
<feature type="signal peptide" evidence="8">
    <location>
        <begin position="1"/>
        <end position="17"/>
    </location>
</feature>
<evidence type="ECO:0000256" key="1">
    <source>
        <dbReference type="ARBA" id="ARBA00008894"/>
    </source>
</evidence>
<dbReference type="Gene3D" id="3.40.50.300">
    <property type="entry name" value="P-loop containing nucleotide triphosphate hydrolases"/>
    <property type="match status" value="1"/>
</dbReference>
<dbReference type="Gramene" id="TRITD1Bv1G225010.1">
    <property type="protein sequence ID" value="TRITD1Bv1G225010.1"/>
    <property type="gene ID" value="TRITD1Bv1G225010"/>
</dbReference>
<feature type="domain" description="NB-ARC" evidence="9">
    <location>
        <begin position="177"/>
        <end position="341"/>
    </location>
</feature>
<dbReference type="InterPro" id="IPR041118">
    <property type="entry name" value="Rx_N"/>
</dbReference>
<evidence type="ECO:0000256" key="2">
    <source>
        <dbReference type="ARBA" id="ARBA00022614"/>
    </source>
</evidence>
<feature type="chain" id="PRO_5040269415" evidence="8">
    <location>
        <begin position="18"/>
        <end position="1311"/>
    </location>
</feature>
<dbReference type="GO" id="GO:0043531">
    <property type="term" value="F:ADP binding"/>
    <property type="evidence" value="ECO:0007669"/>
    <property type="project" value="InterPro"/>
</dbReference>
<reference evidence="14 15" key="1">
    <citation type="submission" date="2017-09" db="EMBL/GenBank/DDBJ databases">
        <authorList>
            <consortium name="International Durum Wheat Genome Sequencing Consortium (IDWGSC)"/>
            <person name="Milanesi L."/>
        </authorList>
    </citation>
    <scope>NUCLEOTIDE SEQUENCE [LARGE SCALE GENOMIC DNA]</scope>
    <source>
        <strain evidence="15">cv. Svevo</strain>
    </source>
</reference>
<dbReference type="Gene3D" id="3.80.10.10">
    <property type="entry name" value="Ribonuclease Inhibitor"/>
    <property type="match status" value="3"/>
</dbReference>
<evidence type="ECO:0000256" key="3">
    <source>
        <dbReference type="ARBA" id="ARBA00022737"/>
    </source>
</evidence>
<keyword evidence="8" id="KW-0732">Signal</keyword>
<protein>
    <submittedName>
        <fullName evidence="14">Uncharacterized protein</fullName>
    </submittedName>
</protein>
<dbReference type="Pfam" id="PF23598">
    <property type="entry name" value="LRR_14"/>
    <property type="match status" value="2"/>
</dbReference>
<dbReference type="GO" id="GO:0005524">
    <property type="term" value="F:ATP binding"/>
    <property type="evidence" value="ECO:0007669"/>
    <property type="project" value="UniProtKB-KW"/>
</dbReference>
<evidence type="ECO:0000259" key="11">
    <source>
        <dbReference type="Pfam" id="PF23559"/>
    </source>
</evidence>
<dbReference type="Gene3D" id="1.20.5.4130">
    <property type="match status" value="1"/>
</dbReference>
<dbReference type="Gene3D" id="1.10.8.430">
    <property type="entry name" value="Helical domain of apoptotic protease-activating factors"/>
    <property type="match status" value="1"/>
</dbReference>
<dbReference type="InterPro" id="IPR027417">
    <property type="entry name" value="P-loop_NTPase"/>
</dbReference>
<feature type="domain" description="Disease resistance R13L4/SHOC-2-like LRR" evidence="12">
    <location>
        <begin position="573"/>
        <end position="697"/>
    </location>
</feature>
<feature type="domain" description="Disease resistance protein winged helix" evidence="11">
    <location>
        <begin position="432"/>
        <end position="508"/>
    </location>
</feature>
<dbReference type="InterPro" id="IPR036388">
    <property type="entry name" value="WH-like_DNA-bd_sf"/>
</dbReference>
<dbReference type="InterPro" id="IPR055414">
    <property type="entry name" value="LRR_R13L4/SHOC2-like"/>
</dbReference>
<keyword evidence="2" id="KW-0433">Leucine-rich repeat</keyword>
<evidence type="ECO:0000313" key="14">
    <source>
        <dbReference type="EMBL" id="VAH23806.1"/>
    </source>
</evidence>
<dbReference type="EMBL" id="LT934112">
    <property type="protein sequence ID" value="VAH23806.1"/>
    <property type="molecule type" value="Genomic_DNA"/>
</dbReference>
<keyword evidence="4" id="KW-0547">Nucleotide-binding</keyword>
<dbReference type="FunFam" id="1.10.10.10:FF:000322">
    <property type="entry name" value="Probable disease resistance protein At1g63360"/>
    <property type="match status" value="1"/>
</dbReference>
<comment type="similarity">
    <text evidence="1">Belongs to the disease resistance NB-LRR family.</text>
</comment>
<evidence type="ECO:0000259" key="13">
    <source>
        <dbReference type="Pfam" id="PF25019"/>
    </source>
</evidence>
<dbReference type="InterPro" id="IPR056789">
    <property type="entry name" value="LRR_R13L1-DRL21"/>
</dbReference>
<dbReference type="GO" id="GO:0042742">
    <property type="term" value="P:defense response to bacterium"/>
    <property type="evidence" value="ECO:0007669"/>
    <property type="project" value="UniProtKB-ARBA"/>
</dbReference>
<dbReference type="PANTHER" id="PTHR36766:SF73">
    <property type="entry name" value="NB-ARC DOMAIN-CONTAINING PROTEIN"/>
    <property type="match status" value="1"/>
</dbReference>
<dbReference type="OMA" id="ISHCQGI"/>
<dbReference type="InterPro" id="IPR032675">
    <property type="entry name" value="LRR_dom_sf"/>
</dbReference>
<dbReference type="Gene3D" id="1.10.10.10">
    <property type="entry name" value="Winged helix-like DNA-binding domain superfamily/Winged helix DNA-binding domain"/>
    <property type="match status" value="1"/>
</dbReference>
<accession>A0A9R0R8D6</accession>
<keyword evidence="5" id="KW-0611">Plant defense</keyword>
<dbReference type="InterPro" id="IPR058922">
    <property type="entry name" value="WHD_DRP"/>
</dbReference>
<dbReference type="PRINTS" id="PR00364">
    <property type="entry name" value="DISEASERSIST"/>
</dbReference>
<dbReference type="GO" id="GO:0002758">
    <property type="term" value="P:innate immune response-activating signaling pathway"/>
    <property type="evidence" value="ECO:0007669"/>
    <property type="project" value="UniProtKB-ARBA"/>
</dbReference>